<evidence type="ECO:0000259" key="3">
    <source>
        <dbReference type="PROSITE" id="PS50011"/>
    </source>
</evidence>
<dbReference type="PANTHER" id="PTHR43642">
    <property type="entry name" value="HYBRID SIGNAL TRANSDUCTION HISTIDINE KINASE G"/>
    <property type="match status" value="1"/>
</dbReference>
<dbReference type="SUPFAM" id="SSF55785">
    <property type="entry name" value="PYP-like sensor domain (PAS domain)"/>
    <property type="match status" value="1"/>
</dbReference>
<dbReference type="SMART" id="SM00065">
    <property type="entry name" value="GAF"/>
    <property type="match status" value="1"/>
</dbReference>
<feature type="domain" description="GGDEF" evidence="6">
    <location>
        <begin position="1667"/>
        <end position="1802"/>
    </location>
</feature>
<dbReference type="BioCyc" id="CSTA292563:G1353-2145-MONOMER"/>
<dbReference type="GO" id="GO:0016020">
    <property type="term" value="C:membrane"/>
    <property type="evidence" value="ECO:0007669"/>
    <property type="project" value="UniProtKB-SubCell"/>
</dbReference>
<evidence type="ECO:0000259" key="4">
    <source>
        <dbReference type="PROSITE" id="PS50112"/>
    </source>
</evidence>
<dbReference type="eggNOG" id="COG0515">
    <property type="taxonomic scope" value="Bacteria"/>
</dbReference>
<evidence type="ECO:0000313" key="8">
    <source>
        <dbReference type="Proteomes" id="UP000010483"/>
    </source>
</evidence>
<protein>
    <submittedName>
        <fullName evidence="7">Diguanylate cyclase with PAS/PAC and GAF sensors</fullName>
    </submittedName>
</protein>
<dbReference type="PROSITE" id="PS50112">
    <property type="entry name" value="PAS"/>
    <property type="match status" value="1"/>
</dbReference>
<feature type="domain" description="PAC" evidence="5">
    <location>
        <begin position="1553"/>
        <end position="1610"/>
    </location>
</feature>
<dbReference type="Gene3D" id="3.30.70.270">
    <property type="match status" value="1"/>
</dbReference>
<keyword evidence="2" id="KW-0812">Transmembrane</keyword>
<dbReference type="EMBL" id="CP003940">
    <property type="protein sequence ID" value="AFZ48090.1"/>
    <property type="molecule type" value="Genomic_DNA"/>
</dbReference>
<dbReference type="SUPFAM" id="SSF56112">
    <property type="entry name" value="Protein kinase-like (PK-like)"/>
    <property type="match status" value="1"/>
</dbReference>
<reference evidence="8" key="1">
    <citation type="journal article" date="2013" name="Proc. Natl. Acad. Sci. U.S.A.">
        <title>Improving the coverage of the cyanobacterial phylum using diversity-driven genome sequencing.</title>
        <authorList>
            <person name="Shih P.M."/>
            <person name="Wu D."/>
            <person name="Latifi A."/>
            <person name="Axen S.D."/>
            <person name="Fewer D.P."/>
            <person name="Talla E."/>
            <person name="Calteau A."/>
            <person name="Cai F."/>
            <person name="Tandeau de Marsac N."/>
            <person name="Rippka R."/>
            <person name="Herdman M."/>
            <person name="Sivonen K."/>
            <person name="Coursin T."/>
            <person name="Laurent T."/>
            <person name="Goodwin L."/>
            <person name="Nolan M."/>
            <person name="Davenport K.W."/>
            <person name="Han C.S."/>
            <person name="Rubin E.M."/>
            <person name="Eisen J.A."/>
            <person name="Woyke T."/>
            <person name="Gugger M."/>
            <person name="Kerfeld C.A."/>
        </authorList>
    </citation>
    <scope>NUCLEOTIDE SEQUENCE [LARGE SCALE GENOMIC DNA]</scope>
    <source>
        <strain evidence="8">ATCC 29140 / PCC 7202</strain>
    </source>
</reference>
<dbReference type="InterPro" id="IPR000719">
    <property type="entry name" value="Prot_kinase_dom"/>
</dbReference>
<dbReference type="InterPro" id="IPR041664">
    <property type="entry name" value="AAA_16"/>
</dbReference>
<dbReference type="Pfam" id="PF01590">
    <property type="entry name" value="GAF"/>
    <property type="match status" value="1"/>
</dbReference>
<sequence>MILLQGYQILKKVYEGNQSLVYSAVREFDRQRVIIKVLKKDYPTILELEEYEKEYSLIKSLQSERIIQVYDLQKYENSRALVLEDFGGKSLKFLLREKVFSISEILDIALKTVEGLQVIHHKNIIHKDLNSANITYNRDSKELKIIDFNIAVRVTKENYYQESSNILEGRLDYISPEQTGRIRANLDYRTDFYSLGITFYELLTNKLPFEAEDSLELIHSHISKSAIAPNRLSPDIPDILSDIVMKLIEKNPDNRYQSAWGLKFDLEKCLYQWQTKGFITPFKLGEKDISDKFAIPSKLYGRNKIVRDLLEQWNDFKEKNTVEMTLISGYSGSGKSSLVEDIFENINNQGYYISGKFDQVQKNIPYSAFISAFRKLVKNKLKESQQKLNNWKNRILEKIGKNGQIIIDVIPEIELIIGKQPPVQPLSPEEAQNRFNLVFQQFMDACVSKETPLILFLDDLQWADQATLKLMELMMNDSSLQHLFLVGAYRNNEVSPDSDLVITINKLKEHHHLIKEYYLDNLTIEYINQILVDTLKCDSDKIEELGQLIFQKTGGNPFFLRQFLHILYSKELISFDYENYGWQWDVQKISQQDITDNVIDLIINQYNYLPQVSKSLLKIASCIGNSFDVASLSLIKNEPYEIIYQRLQIAVNNGLILSISPGETPAKQEYKFLHDKVQQAVYSIIEEEKKSVLHLRIGRLFLKRYDKKQIEDRLFEIVGHLNIGRHLIKGKKNLETLIKLNLKVGKKAMEANAYYAAQIYLDIAWHLLNDDSWQNQYDLTLKVAIAKAELTYLSADFDTMEIIAQQVLDNAHSILEKVPVYKIIIGANATQRKTLDAIRMGKEALSMLGVDLPESPNPDVVGLELQKLGTQLEGIEVEDLINLPVMENAQAKAIMDLLAILFIPFFQGMPELMPFIASIMVGLSIGHGNTSTSALGYGVYGLVLSNFFGLVETGFRFGRLAIGVMDKYPDIQVRGVTLNLYAGCIHHHQAPSRQVLSLLRMNYDTSVVNKDLTTAGCILVYGFTSFFSGIELKVLERELPEFDQVLGEFKQFSAKIYIDIVWQTVQNLRLNPPEVDLLVGDAYDERVMIPKHIQELELTAIAQLHTYKLMLRYLVAKYEKARQSIGEVKPYLMTISGIMFFGVYHFYAALTYCALWDEGKNQSDNLLEEIEYHQNILETWANNAPMNYGAKWHLVEAEKQRLLGNKSSAIDNYDIAIDLAEQHNYINIRAIALELAGKFYLDWGKKKLAKEYLQESFYNYGLWGANAKIEQLEQKYPQFLSYANFDIERDSKPTVNDGNNSDDLDLATVMKASQAISGEIVLDNLLQTLMKILLENAGAQKGCLLLYQPNPSGEFGQFTIAIDSNGEIVTLYPHREIGESVPESIINYVARTQEYICLDNSDLTGDFLNDTYIKTVHPSSIICYPLINQGKLLGVVYLENNITSGACQIGTRLEILQLLSGQAAIALTNAQLYKEGKQQEKLLQQFLEAIPVGIGVLDKEGKPYYANKTAQQILGKGVVSGITKNQISNIYNTYVVGTDQPYPNDKLAIVRALKGEISTNDDVEIRNGEKRIPIESWGAPIYGEGDEIQFAMIAFQDITKRKKADQILKEYNAILEAEVKQRTIALEEANKQLSRLVNVDGLTQIPNRRCFDEYLEKEWQRHLRKQYSISLLLIDIDYFKLYNDEYGHQQGDNCLIQVAQAIQKTLHRPGDLAARYGGEEFVVVLPETSPQGALVVGQTISKAVTSLQIVHQESLVSDYVSLSIGTATMIPDGISNQETLISRADNALYQAKERGRNTVIQF</sequence>
<dbReference type="InterPro" id="IPR027417">
    <property type="entry name" value="P-loop_NTPase"/>
</dbReference>
<evidence type="ECO:0000259" key="5">
    <source>
        <dbReference type="PROSITE" id="PS50113"/>
    </source>
</evidence>
<dbReference type="InterPro" id="IPR053159">
    <property type="entry name" value="Hybrid_Histidine_Kinase"/>
</dbReference>
<evidence type="ECO:0000256" key="2">
    <source>
        <dbReference type="SAM" id="Phobius"/>
    </source>
</evidence>
<feature type="transmembrane region" description="Helical" evidence="2">
    <location>
        <begin position="897"/>
        <end position="925"/>
    </location>
</feature>
<dbReference type="PANTHER" id="PTHR43642:SF1">
    <property type="entry name" value="HYBRID SIGNAL TRANSDUCTION HISTIDINE KINASE G"/>
    <property type="match status" value="1"/>
</dbReference>
<dbReference type="InterPro" id="IPR035965">
    <property type="entry name" value="PAS-like_dom_sf"/>
</dbReference>
<dbReference type="InterPro" id="IPR043128">
    <property type="entry name" value="Rev_trsase/Diguanyl_cyclase"/>
</dbReference>
<dbReference type="CDD" id="cd14014">
    <property type="entry name" value="STKc_PknB_like"/>
    <property type="match status" value="1"/>
</dbReference>
<keyword evidence="2" id="KW-0472">Membrane</keyword>
<dbReference type="InterPro" id="IPR011009">
    <property type="entry name" value="Kinase-like_dom_sf"/>
</dbReference>
<feature type="domain" description="PAS" evidence="4">
    <location>
        <begin position="1479"/>
        <end position="1515"/>
    </location>
</feature>
<feature type="domain" description="Protein kinase" evidence="3">
    <location>
        <begin position="7"/>
        <end position="270"/>
    </location>
</feature>
<dbReference type="Pfam" id="PF13191">
    <property type="entry name" value="AAA_16"/>
    <property type="match status" value="1"/>
</dbReference>
<evidence type="ECO:0000313" key="7">
    <source>
        <dbReference type="EMBL" id="AFZ48090.1"/>
    </source>
</evidence>
<dbReference type="eggNOG" id="COG2203">
    <property type="taxonomic scope" value="Bacteria"/>
</dbReference>
<dbReference type="PATRIC" id="fig|292563.3.peg.2234"/>
<dbReference type="eggNOG" id="COG3899">
    <property type="taxonomic scope" value="Bacteria"/>
</dbReference>
<dbReference type="SUPFAM" id="SSF55073">
    <property type="entry name" value="Nucleotide cyclase"/>
    <property type="match status" value="1"/>
</dbReference>
<dbReference type="Gene3D" id="1.10.510.10">
    <property type="entry name" value="Transferase(Phosphotransferase) domain 1"/>
    <property type="match status" value="1"/>
</dbReference>
<accession>K9YNU5</accession>
<dbReference type="NCBIfam" id="TIGR00254">
    <property type="entry name" value="GGDEF"/>
    <property type="match status" value="1"/>
</dbReference>
<evidence type="ECO:0000256" key="1">
    <source>
        <dbReference type="ARBA" id="ARBA00004167"/>
    </source>
</evidence>
<dbReference type="InterPro" id="IPR000700">
    <property type="entry name" value="PAS-assoc_C"/>
</dbReference>
<dbReference type="Pfam" id="PF00990">
    <property type="entry name" value="GGDEF"/>
    <property type="match status" value="1"/>
</dbReference>
<dbReference type="Pfam" id="PF00069">
    <property type="entry name" value="Pkinase"/>
    <property type="match status" value="1"/>
</dbReference>
<evidence type="ECO:0000259" key="6">
    <source>
        <dbReference type="PROSITE" id="PS50887"/>
    </source>
</evidence>
<dbReference type="PROSITE" id="PS50113">
    <property type="entry name" value="PAC"/>
    <property type="match status" value="1"/>
</dbReference>
<dbReference type="eggNOG" id="COG3706">
    <property type="taxonomic scope" value="Bacteria"/>
</dbReference>
<dbReference type="Gene3D" id="3.40.50.300">
    <property type="entry name" value="P-loop containing nucleotide triphosphate hydrolases"/>
    <property type="match status" value="1"/>
</dbReference>
<dbReference type="CDD" id="cd01949">
    <property type="entry name" value="GGDEF"/>
    <property type="match status" value="1"/>
</dbReference>
<dbReference type="NCBIfam" id="TIGR00229">
    <property type="entry name" value="sensory_box"/>
    <property type="match status" value="1"/>
</dbReference>
<dbReference type="HOGENOM" id="CLU_000445_34_2_3"/>
<dbReference type="KEGG" id="csn:Cyast_2140"/>
<feature type="transmembrane region" description="Helical" evidence="2">
    <location>
        <begin position="937"/>
        <end position="955"/>
    </location>
</feature>
<dbReference type="STRING" id="292563.Cyast_2140"/>
<name>K9YNU5_CYASC</name>
<dbReference type="PROSITE" id="PS50011">
    <property type="entry name" value="PROTEIN_KINASE_DOM"/>
    <property type="match status" value="1"/>
</dbReference>
<keyword evidence="2" id="KW-1133">Transmembrane helix</keyword>
<dbReference type="InterPro" id="IPR029787">
    <property type="entry name" value="Nucleotide_cyclase"/>
</dbReference>
<dbReference type="Gene3D" id="3.30.200.20">
    <property type="entry name" value="Phosphorylase Kinase, domain 1"/>
    <property type="match status" value="1"/>
</dbReference>
<dbReference type="InterPro" id="IPR003018">
    <property type="entry name" value="GAF"/>
</dbReference>
<dbReference type="SUPFAM" id="SSF55781">
    <property type="entry name" value="GAF domain-like"/>
    <property type="match status" value="1"/>
</dbReference>
<dbReference type="SUPFAM" id="SSF52540">
    <property type="entry name" value="P-loop containing nucleoside triphosphate hydrolases"/>
    <property type="match status" value="1"/>
</dbReference>
<proteinExistence type="predicted"/>
<dbReference type="GO" id="GO:0004672">
    <property type="term" value="F:protein kinase activity"/>
    <property type="evidence" value="ECO:0007669"/>
    <property type="project" value="InterPro"/>
</dbReference>
<dbReference type="SMART" id="SM00267">
    <property type="entry name" value="GGDEF"/>
    <property type="match status" value="1"/>
</dbReference>
<dbReference type="Gene3D" id="3.30.450.20">
    <property type="entry name" value="PAS domain"/>
    <property type="match status" value="1"/>
</dbReference>
<keyword evidence="8" id="KW-1185">Reference proteome</keyword>
<dbReference type="Pfam" id="PF13426">
    <property type="entry name" value="PAS_9"/>
    <property type="match status" value="1"/>
</dbReference>
<dbReference type="FunFam" id="3.30.70.270:FF:000001">
    <property type="entry name" value="Diguanylate cyclase domain protein"/>
    <property type="match status" value="1"/>
</dbReference>
<dbReference type="GO" id="GO:0005524">
    <property type="term" value="F:ATP binding"/>
    <property type="evidence" value="ECO:0007669"/>
    <property type="project" value="InterPro"/>
</dbReference>
<comment type="subcellular location">
    <subcellularLocation>
        <location evidence="1">Membrane</location>
        <topology evidence="1">Single-pass membrane protein</topology>
    </subcellularLocation>
</comment>
<organism evidence="7 8">
    <name type="scientific">Cyanobacterium stanieri (strain ATCC 29140 / PCC 7202)</name>
    <dbReference type="NCBI Taxonomy" id="292563"/>
    <lineage>
        <taxon>Bacteria</taxon>
        <taxon>Bacillati</taxon>
        <taxon>Cyanobacteriota</taxon>
        <taxon>Cyanophyceae</taxon>
        <taxon>Oscillatoriophycideae</taxon>
        <taxon>Chroococcales</taxon>
        <taxon>Geminocystaceae</taxon>
        <taxon>Cyanobacterium</taxon>
    </lineage>
</organism>
<dbReference type="InterPro" id="IPR000014">
    <property type="entry name" value="PAS"/>
</dbReference>
<dbReference type="PROSITE" id="PS50887">
    <property type="entry name" value="GGDEF"/>
    <property type="match status" value="1"/>
</dbReference>
<dbReference type="Gene3D" id="3.30.450.40">
    <property type="match status" value="1"/>
</dbReference>
<dbReference type="InterPro" id="IPR000160">
    <property type="entry name" value="GGDEF_dom"/>
</dbReference>
<gene>
    <name evidence="7" type="ordered locus">Cyast_2140</name>
</gene>
<dbReference type="InterPro" id="IPR029016">
    <property type="entry name" value="GAF-like_dom_sf"/>
</dbReference>
<dbReference type="Proteomes" id="UP000010483">
    <property type="component" value="Chromosome"/>
</dbReference>